<evidence type="ECO:0000256" key="6">
    <source>
        <dbReference type="RuleBase" id="RU361187"/>
    </source>
</evidence>
<dbReference type="InterPro" id="IPR052176">
    <property type="entry name" value="Glycosyl_Hydrlase_43_Enz"/>
</dbReference>
<evidence type="ECO:0000256" key="3">
    <source>
        <dbReference type="ARBA" id="ARBA00022801"/>
    </source>
</evidence>
<evidence type="ECO:0000256" key="5">
    <source>
        <dbReference type="ARBA" id="ARBA00023295"/>
    </source>
</evidence>
<dbReference type="AlphaFoldDB" id="A0A0R1REQ3"/>
<dbReference type="Gene3D" id="2.60.120.260">
    <property type="entry name" value="Galactose-binding domain-like"/>
    <property type="match status" value="1"/>
</dbReference>
<comment type="similarity">
    <text evidence="1 6">Belongs to the glycosyl hydrolase 43 family.</text>
</comment>
<protein>
    <submittedName>
        <fullName evidence="7">Uncharacterized protein</fullName>
    </submittedName>
</protein>
<gene>
    <name evidence="7" type="ORF">FC70_GL000866</name>
</gene>
<dbReference type="PANTHER" id="PTHR43772">
    <property type="entry name" value="ENDO-1,4-BETA-XYLANASE"/>
    <property type="match status" value="1"/>
</dbReference>
<comment type="caution">
    <text evidence="7">The sequence shown here is derived from an EMBL/GenBank/DDBJ whole genome shotgun (WGS) entry which is preliminary data.</text>
</comment>
<keyword evidence="5 6" id="KW-0326">Glycosidase</keyword>
<dbReference type="Proteomes" id="UP000051697">
    <property type="component" value="Unassembled WGS sequence"/>
</dbReference>
<dbReference type="InterPro" id="IPR006710">
    <property type="entry name" value="Glyco_hydro_43"/>
</dbReference>
<dbReference type="SUPFAM" id="SSF75005">
    <property type="entry name" value="Arabinanase/levansucrase/invertase"/>
    <property type="match status" value="1"/>
</dbReference>
<dbReference type="STRING" id="1423778.FC70_GL000866"/>
<keyword evidence="8" id="KW-1185">Reference proteome</keyword>
<evidence type="ECO:0000313" key="7">
    <source>
        <dbReference type="EMBL" id="KRL55270.1"/>
    </source>
</evidence>
<evidence type="ECO:0000313" key="8">
    <source>
        <dbReference type="Proteomes" id="UP000051697"/>
    </source>
</evidence>
<evidence type="ECO:0000256" key="4">
    <source>
        <dbReference type="ARBA" id="ARBA00023277"/>
    </source>
</evidence>
<dbReference type="PATRIC" id="fig|1423778.4.peg.899"/>
<dbReference type="InterPro" id="IPR023296">
    <property type="entry name" value="Glyco_hydro_beta-prop_sf"/>
</dbReference>
<evidence type="ECO:0000256" key="2">
    <source>
        <dbReference type="ARBA" id="ARBA00022651"/>
    </source>
</evidence>
<dbReference type="GO" id="GO:0045493">
    <property type="term" value="P:xylan catabolic process"/>
    <property type="evidence" value="ECO:0007669"/>
    <property type="project" value="UniProtKB-KW"/>
</dbReference>
<sequence length="446" mass="49924">MNDYACYSAPLDDLSQWRFDGYIYQKSQEPLNADADKIHSMYAPDVVQGKDGRYYLYYGLGDFINHVSVAVCDEPAGKFEYYGAVSYEDGTPIGDRDGDEYHFDPGVLVDDNKIWLYTGFSPDSNFIDYVTAHFDNLKTNFNGQGSNVLELADDMKTVISESKKLVPGWVNSEGTGYENHEFFEASSIRKIDDRYYFIYSSKNNHELCYAVSDYPDHGFVYAGILHSNGDIGYKGNTEAKTYWGNNHGSLVNVKGQYYIFGHRQTGYTEYSRQGVAEKIERRADGLFDMAELTSCGLNDGPLRGTGYYDAGIACNLWSKTGAAKAFDLTFFGGTEDHPCITQSGEDREGHADQYITNLQAGSVAGFKYFDLVSPTTIEVEVRGNGTGKMLVRTSETGASVAEISLSAKEDWHNEQASFDQLIEGVKPLYFEYQGDETIEFRGFTLK</sequence>
<dbReference type="EMBL" id="AZFE01000031">
    <property type="protein sequence ID" value="KRL55270.1"/>
    <property type="molecule type" value="Genomic_DNA"/>
</dbReference>
<dbReference type="PANTHER" id="PTHR43772:SF2">
    <property type="entry name" value="PUTATIVE (AFU_ORTHOLOGUE AFUA_2G04480)-RELATED"/>
    <property type="match status" value="1"/>
</dbReference>
<dbReference type="Pfam" id="PF04616">
    <property type="entry name" value="Glyco_hydro_43"/>
    <property type="match status" value="1"/>
</dbReference>
<organism evidence="7 8">
    <name type="scientific">Paucilactobacillus oligofermentans DSM 15707 = LMG 22743</name>
    <dbReference type="NCBI Taxonomy" id="1423778"/>
    <lineage>
        <taxon>Bacteria</taxon>
        <taxon>Bacillati</taxon>
        <taxon>Bacillota</taxon>
        <taxon>Bacilli</taxon>
        <taxon>Lactobacillales</taxon>
        <taxon>Lactobacillaceae</taxon>
        <taxon>Paucilactobacillus</taxon>
    </lineage>
</organism>
<accession>A0A0R1REQ3</accession>
<keyword evidence="2" id="KW-0624">Polysaccharide degradation</keyword>
<keyword evidence="4" id="KW-0119">Carbohydrate metabolism</keyword>
<reference evidence="7 8" key="1">
    <citation type="journal article" date="2015" name="Genome Announc.">
        <title>Expanding the biotechnology potential of lactobacilli through comparative genomics of 213 strains and associated genera.</title>
        <authorList>
            <person name="Sun Z."/>
            <person name="Harris H.M."/>
            <person name="McCann A."/>
            <person name="Guo C."/>
            <person name="Argimon S."/>
            <person name="Zhang W."/>
            <person name="Yang X."/>
            <person name="Jeffery I.B."/>
            <person name="Cooney J.C."/>
            <person name="Kagawa T.F."/>
            <person name="Liu W."/>
            <person name="Song Y."/>
            <person name="Salvetti E."/>
            <person name="Wrobel A."/>
            <person name="Rasinkangas P."/>
            <person name="Parkhill J."/>
            <person name="Rea M.C."/>
            <person name="O'Sullivan O."/>
            <person name="Ritari J."/>
            <person name="Douillard F.P."/>
            <person name="Paul Ross R."/>
            <person name="Yang R."/>
            <person name="Briner A.E."/>
            <person name="Felis G.E."/>
            <person name="de Vos W.M."/>
            <person name="Barrangou R."/>
            <person name="Klaenhammer T.R."/>
            <person name="Caufield P.W."/>
            <person name="Cui Y."/>
            <person name="Zhang H."/>
            <person name="O'Toole P.W."/>
        </authorList>
    </citation>
    <scope>NUCLEOTIDE SEQUENCE [LARGE SCALE GENOMIC DNA]</scope>
    <source>
        <strain evidence="7 8">DSM 15707</strain>
    </source>
</reference>
<keyword evidence="2" id="KW-0858">Xylan degradation</keyword>
<dbReference type="GO" id="GO:0004553">
    <property type="term" value="F:hydrolase activity, hydrolyzing O-glycosyl compounds"/>
    <property type="evidence" value="ECO:0007669"/>
    <property type="project" value="InterPro"/>
</dbReference>
<evidence type="ECO:0000256" key="1">
    <source>
        <dbReference type="ARBA" id="ARBA00009865"/>
    </source>
</evidence>
<name>A0A0R1REQ3_9LACO</name>
<dbReference type="Gene3D" id="2.115.10.20">
    <property type="entry name" value="Glycosyl hydrolase domain, family 43"/>
    <property type="match status" value="1"/>
</dbReference>
<proteinExistence type="inferred from homology"/>
<keyword evidence="3 6" id="KW-0378">Hydrolase</keyword>